<feature type="region of interest" description="Disordered" evidence="1">
    <location>
        <begin position="75"/>
        <end position="168"/>
    </location>
</feature>
<sequence>MKMRSWNGIERGKYKLTDLDWVDHRHDFNHIVIGYDVALEPPLNLSVKFHEADVGDVAREQEDTLPPLDHIVQEEYDQQDQVQNVEGDIPEQGPPGQVQHFPGEDGAHSDHKQDVEHSRSHNGANAHVTVGNEDSDERGEEFRGRPPCRHERGPRHIVRNVKSLDDLP</sequence>
<reference evidence="2 3" key="1">
    <citation type="journal article" date="2018" name="Nat. Ecol. Evol.">
        <title>Shark genomes provide insights into elasmobranch evolution and the origin of vertebrates.</title>
        <authorList>
            <person name="Hara Y"/>
            <person name="Yamaguchi K"/>
            <person name="Onimaru K"/>
            <person name="Kadota M"/>
            <person name="Koyanagi M"/>
            <person name="Keeley SD"/>
            <person name="Tatsumi K"/>
            <person name="Tanaka K"/>
            <person name="Motone F"/>
            <person name="Kageyama Y"/>
            <person name="Nozu R"/>
            <person name="Adachi N"/>
            <person name="Nishimura O"/>
            <person name="Nakagawa R"/>
            <person name="Tanegashima C"/>
            <person name="Kiyatake I"/>
            <person name="Matsumoto R"/>
            <person name="Murakumo K"/>
            <person name="Nishida K"/>
            <person name="Terakita A"/>
            <person name="Kuratani S"/>
            <person name="Sato K"/>
            <person name="Hyodo S Kuraku.S."/>
        </authorList>
    </citation>
    <scope>NUCLEOTIDE SEQUENCE [LARGE SCALE GENOMIC DNA]</scope>
</reference>
<gene>
    <name evidence="2" type="ORF">scyTo_0022899</name>
</gene>
<feature type="compositionally biased region" description="Basic and acidic residues" evidence="1">
    <location>
        <begin position="102"/>
        <end position="119"/>
    </location>
</feature>
<evidence type="ECO:0000313" key="3">
    <source>
        <dbReference type="Proteomes" id="UP000288216"/>
    </source>
</evidence>
<feature type="compositionally biased region" description="Basic and acidic residues" evidence="1">
    <location>
        <begin position="140"/>
        <end position="151"/>
    </location>
</feature>
<comment type="caution">
    <text evidence="2">The sequence shown here is derived from an EMBL/GenBank/DDBJ whole genome shotgun (WGS) entry which is preliminary data.</text>
</comment>
<dbReference type="Proteomes" id="UP000288216">
    <property type="component" value="Unassembled WGS sequence"/>
</dbReference>
<evidence type="ECO:0000256" key="1">
    <source>
        <dbReference type="SAM" id="MobiDB-lite"/>
    </source>
</evidence>
<evidence type="ECO:0000313" key="2">
    <source>
        <dbReference type="EMBL" id="GCB82374.1"/>
    </source>
</evidence>
<protein>
    <submittedName>
        <fullName evidence="2">Uncharacterized protein</fullName>
    </submittedName>
</protein>
<dbReference type="AlphaFoldDB" id="A0A401QAF9"/>
<proteinExistence type="predicted"/>
<name>A0A401QAF9_SCYTO</name>
<dbReference type="OrthoDB" id="10652423at2759"/>
<dbReference type="EMBL" id="BFAA01024725">
    <property type="protein sequence ID" value="GCB82374.1"/>
    <property type="molecule type" value="Genomic_DNA"/>
</dbReference>
<keyword evidence="3" id="KW-1185">Reference proteome</keyword>
<accession>A0A401QAF9</accession>
<organism evidence="2 3">
    <name type="scientific">Scyliorhinus torazame</name>
    <name type="common">Cloudy catshark</name>
    <name type="synonym">Catulus torazame</name>
    <dbReference type="NCBI Taxonomy" id="75743"/>
    <lineage>
        <taxon>Eukaryota</taxon>
        <taxon>Metazoa</taxon>
        <taxon>Chordata</taxon>
        <taxon>Craniata</taxon>
        <taxon>Vertebrata</taxon>
        <taxon>Chondrichthyes</taxon>
        <taxon>Elasmobranchii</taxon>
        <taxon>Galeomorphii</taxon>
        <taxon>Galeoidea</taxon>
        <taxon>Carcharhiniformes</taxon>
        <taxon>Scyliorhinidae</taxon>
        <taxon>Scyliorhinus</taxon>
    </lineage>
</organism>